<feature type="compositionally biased region" description="Low complexity" evidence="1">
    <location>
        <begin position="399"/>
        <end position="412"/>
    </location>
</feature>
<evidence type="ECO:0000256" key="1">
    <source>
        <dbReference type="SAM" id="MobiDB-lite"/>
    </source>
</evidence>
<feature type="compositionally biased region" description="Pro residues" evidence="1">
    <location>
        <begin position="456"/>
        <end position="466"/>
    </location>
</feature>
<feature type="compositionally biased region" description="Low complexity" evidence="1">
    <location>
        <begin position="421"/>
        <end position="442"/>
    </location>
</feature>
<feature type="compositionally biased region" description="Low complexity" evidence="1">
    <location>
        <begin position="485"/>
        <end position="496"/>
    </location>
</feature>
<sequence length="580" mass="57844">MAKVIVALLAAGLLASAVPAASGQAVNPRKGTPLLIQAGNTTKLIWKTSPPHPDAVMCCGGAIQLSWSPMDSGVDHSVVLNIDDTCPSTLKNQQYVQYIYQAAPRGLVTLDFNQNGDYYISDAVANHCSQQGMQFLLAVRGCPSDNTIYSPVVPINVNCRPQPANSLGLPGGAGAAAPCVRLLPPGLPLRRPPYVRVMASDGDAEAGTAPKRRGRPRKSIAAVTTIADPADEVAAAASPPSPAARQHEAPSAAPKRAGRKATASKAAAPADAGAQEGPGGEAQEQAEAPAAPKRRGRKATVAAGAAAPAAADEPLAAPDAAAEAPAAPKRRGRKAGANGGATAGAEAEVASDPAPEALAAGEAPAVEEAAAAVQAPAAPKRRGRKPAAAGAPEPTDLGEAAAQAQEAADAPATPKRRGRKATAADATVAAPEQEAPAQAPGAPKRRGRKTAAAAPEPAPDAEPAPAPAASAFAKSLLSSLGPRGAGAADAPEAAGPAPGPAPPPGFFDDGGDDGEAGEDEDFDVLAGLEAGDLGEGFDPEVGGYISSRWGGRGRGGGGGGFDRDFDMFDLGEWRSAGMRV</sequence>
<dbReference type="GeneID" id="25740975"/>
<dbReference type="RefSeq" id="XP_013898883.1">
    <property type="nucleotide sequence ID" value="XM_014043429.1"/>
</dbReference>
<feature type="compositionally biased region" description="Acidic residues" evidence="1">
    <location>
        <begin position="509"/>
        <end position="523"/>
    </location>
</feature>
<evidence type="ECO:0000313" key="4">
    <source>
        <dbReference type="Proteomes" id="UP000054498"/>
    </source>
</evidence>
<dbReference type="Proteomes" id="UP000054498">
    <property type="component" value="Unassembled WGS sequence"/>
</dbReference>
<feature type="region of interest" description="Disordered" evidence="1">
    <location>
        <begin position="233"/>
        <end position="563"/>
    </location>
</feature>
<feature type="compositionally biased region" description="Low complexity" evidence="1">
    <location>
        <begin position="260"/>
        <end position="291"/>
    </location>
</feature>
<dbReference type="EMBL" id="KK101722">
    <property type="protein sequence ID" value="KIY99863.1"/>
    <property type="molecule type" value="Genomic_DNA"/>
</dbReference>
<keyword evidence="2" id="KW-0732">Signal</keyword>
<dbReference type="OrthoDB" id="539848at2759"/>
<gene>
    <name evidence="3" type="ORF">MNEG_8099</name>
</gene>
<accession>A0A0D2KX39</accession>
<name>A0A0D2KX39_9CHLO</name>
<evidence type="ECO:0000256" key="2">
    <source>
        <dbReference type="SAM" id="SignalP"/>
    </source>
</evidence>
<feature type="compositionally biased region" description="Low complexity" evidence="1">
    <location>
        <begin position="343"/>
        <end position="378"/>
    </location>
</feature>
<feature type="compositionally biased region" description="Low complexity" evidence="1">
    <location>
        <begin position="299"/>
        <end position="327"/>
    </location>
</feature>
<organism evidence="3 4">
    <name type="scientific">Monoraphidium neglectum</name>
    <dbReference type="NCBI Taxonomy" id="145388"/>
    <lineage>
        <taxon>Eukaryota</taxon>
        <taxon>Viridiplantae</taxon>
        <taxon>Chlorophyta</taxon>
        <taxon>core chlorophytes</taxon>
        <taxon>Chlorophyceae</taxon>
        <taxon>CS clade</taxon>
        <taxon>Sphaeropleales</taxon>
        <taxon>Selenastraceae</taxon>
        <taxon>Monoraphidium</taxon>
    </lineage>
</organism>
<dbReference type="KEGG" id="mng:MNEG_8099"/>
<keyword evidence="4" id="KW-1185">Reference proteome</keyword>
<protein>
    <submittedName>
        <fullName evidence="3">Uncharacterized protein</fullName>
    </submittedName>
</protein>
<evidence type="ECO:0000313" key="3">
    <source>
        <dbReference type="EMBL" id="KIY99863.1"/>
    </source>
</evidence>
<feature type="chain" id="PRO_5002263256" evidence="2">
    <location>
        <begin position="24"/>
        <end position="580"/>
    </location>
</feature>
<proteinExistence type="predicted"/>
<reference evidence="3 4" key="1">
    <citation type="journal article" date="2013" name="BMC Genomics">
        <title>Reconstruction of the lipid metabolism for the microalga Monoraphidium neglectum from its genome sequence reveals characteristics suitable for biofuel production.</title>
        <authorList>
            <person name="Bogen C."/>
            <person name="Al-Dilaimi A."/>
            <person name="Albersmeier A."/>
            <person name="Wichmann J."/>
            <person name="Grundmann M."/>
            <person name="Rupp O."/>
            <person name="Lauersen K.J."/>
            <person name="Blifernez-Klassen O."/>
            <person name="Kalinowski J."/>
            <person name="Goesmann A."/>
            <person name="Mussgnug J.H."/>
            <person name="Kruse O."/>
        </authorList>
    </citation>
    <scope>NUCLEOTIDE SEQUENCE [LARGE SCALE GENOMIC DNA]</scope>
    <source>
        <strain evidence="3 4">SAG 48.87</strain>
    </source>
</reference>
<feature type="compositionally biased region" description="Gly residues" evidence="1">
    <location>
        <begin position="550"/>
        <end position="560"/>
    </location>
</feature>
<feature type="signal peptide" evidence="2">
    <location>
        <begin position="1"/>
        <end position="23"/>
    </location>
</feature>
<dbReference type="AlphaFoldDB" id="A0A0D2KX39"/>